<dbReference type="Proteomes" id="UP001652628">
    <property type="component" value="Chromosome 2R"/>
</dbReference>
<evidence type="ECO:0000313" key="7">
    <source>
        <dbReference type="Proteomes" id="UP001652628"/>
    </source>
</evidence>
<dbReference type="CDD" id="cd05380">
    <property type="entry name" value="CAP_euk"/>
    <property type="match status" value="1"/>
</dbReference>
<keyword evidence="3" id="KW-0964">Secreted</keyword>
<evidence type="ECO:0000256" key="1">
    <source>
        <dbReference type="ARBA" id="ARBA00004613"/>
    </source>
</evidence>
<dbReference type="SUPFAM" id="SSF55797">
    <property type="entry name" value="PR-1-like"/>
    <property type="match status" value="1"/>
</dbReference>
<dbReference type="GO" id="GO:0005576">
    <property type="term" value="C:extracellular region"/>
    <property type="evidence" value="ECO:0007669"/>
    <property type="project" value="UniProtKB-SubCell"/>
</dbReference>
<dbReference type="InterPro" id="IPR014044">
    <property type="entry name" value="CAP_dom"/>
</dbReference>
<dbReference type="SMART" id="SM00198">
    <property type="entry name" value="SCP"/>
    <property type="match status" value="1"/>
</dbReference>
<name>A0AB39Z4H6_DROSZ</name>
<reference evidence="8" key="1">
    <citation type="submission" date="2025-08" db="UniProtKB">
        <authorList>
            <consortium name="RefSeq"/>
        </authorList>
    </citation>
    <scope>IDENTIFICATION</scope>
</reference>
<dbReference type="GeneID" id="108008770"/>
<evidence type="ECO:0000313" key="8">
    <source>
        <dbReference type="RefSeq" id="XP_016928157.2"/>
    </source>
</evidence>
<comment type="similarity">
    <text evidence="2">Belongs to the CRISP family.</text>
</comment>
<keyword evidence="7" id="KW-1185">Reference proteome</keyword>
<accession>A0AB39Z4H6</accession>
<sequence length="294" mass="33181">MFFKRVRFVCVVILFLAPFPASTWDYCQEHWCPKSNNHIACNNNGTFGPECGSEAKLIPLSSQQRTFIVNQVNFFRNQVASGGFSGFGAAHRMASVRWDHELAQLADMAAKRCSLSGDECRNTRRFKHVGQLTGHVIFSAGKHSDVELLGHKISNWFGQYKRATKELGVADSASDITSFRQLIQERATHLGCGVLRQRSHKRWHQQFIVCNFARENVDVEPAYEVGSLPASGCRSGRNPRYPNLCALQEHYDVNAVDRFHHKQPIRFRIKYSGPKATKAVPGLAFHPNIHMGPI</sequence>
<evidence type="ECO:0000256" key="2">
    <source>
        <dbReference type="ARBA" id="ARBA00009923"/>
    </source>
</evidence>
<feature type="chain" id="PRO_5045743075" evidence="5">
    <location>
        <begin position="25"/>
        <end position="294"/>
    </location>
</feature>
<evidence type="ECO:0000256" key="4">
    <source>
        <dbReference type="ARBA" id="ARBA00022729"/>
    </source>
</evidence>
<evidence type="ECO:0000256" key="3">
    <source>
        <dbReference type="ARBA" id="ARBA00022525"/>
    </source>
</evidence>
<keyword evidence="4 5" id="KW-0732">Signal</keyword>
<comment type="subcellular location">
    <subcellularLocation>
        <location evidence="1">Secreted</location>
    </subcellularLocation>
</comment>
<dbReference type="InterPro" id="IPR034763">
    <property type="entry name" value="P14a_insect"/>
</dbReference>
<dbReference type="RefSeq" id="XP_016928157.2">
    <property type="nucleotide sequence ID" value="XM_017072668.4"/>
</dbReference>
<evidence type="ECO:0000259" key="6">
    <source>
        <dbReference type="SMART" id="SM00198"/>
    </source>
</evidence>
<evidence type="ECO:0000256" key="5">
    <source>
        <dbReference type="SAM" id="SignalP"/>
    </source>
</evidence>
<proteinExistence type="inferred from homology"/>
<feature type="domain" description="SCP" evidence="6">
    <location>
        <begin position="63"/>
        <end position="219"/>
    </location>
</feature>
<dbReference type="Gene3D" id="3.40.33.10">
    <property type="entry name" value="CAP"/>
    <property type="match status" value="1"/>
</dbReference>
<dbReference type="AlphaFoldDB" id="A0AB39Z4H6"/>
<feature type="signal peptide" evidence="5">
    <location>
        <begin position="1"/>
        <end position="24"/>
    </location>
</feature>
<dbReference type="Pfam" id="PF00188">
    <property type="entry name" value="CAP"/>
    <property type="match status" value="1"/>
</dbReference>
<organism evidence="7 8">
    <name type="scientific">Drosophila suzukii</name>
    <name type="common">Spotted-wing drosophila fruit fly</name>
    <dbReference type="NCBI Taxonomy" id="28584"/>
    <lineage>
        <taxon>Eukaryota</taxon>
        <taxon>Metazoa</taxon>
        <taxon>Ecdysozoa</taxon>
        <taxon>Arthropoda</taxon>
        <taxon>Hexapoda</taxon>
        <taxon>Insecta</taxon>
        <taxon>Pterygota</taxon>
        <taxon>Neoptera</taxon>
        <taxon>Endopterygota</taxon>
        <taxon>Diptera</taxon>
        <taxon>Brachycera</taxon>
        <taxon>Muscomorpha</taxon>
        <taxon>Ephydroidea</taxon>
        <taxon>Drosophilidae</taxon>
        <taxon>Drosophila</taxon>
        <taxon>Sophophora</taxon>
    </lineage>
</organism>
<protein>
    <submittedName>
        <fullName evidence="8">Venom allergen-1</fullName>
    </submittedName>
</protein>
<gene>
    <name evidence="8" type="primary">LOC108008770</name>
</gene>
<dbReference type="PIRSF" id="PIRSF038921">
    <property type="entry name" value="P14a"/>
    <property type="match status" value="1"/>
</dbReference>
<dbReference type="InterPro" id="IPR035940">
    <property type="entry name" value="CAP_sf"/>
</dbReference>